<proteinExistence type="predicted"/>
<keyword evidence="5" id="KW-1185">Reference proteome</keyword>
<feature type="compositionally biased region" description="Polar residues" evidence="2">
    <location>
        <begin position="71"/>
        <end position="80"/>
    </location>
</feature>
<name>A0A9X4L6W8_9STAP</name>
<comment type="caution">
    <text evidence="4">The sequence shown here is derived from an EMBL/GenBank/DDBJ whole genome shotgun (WGS) entry which is preliminary data.</text>
</comment>
<accession>A0A9X4L6W8</accession>
<evidence type="ECO:0000313" key="4">
    <source>
        <dbReference type="EMBL" id="MDG0847475.1"/>
    </source>
</evidence>
<sequence length="411" mass="45149">MTFNTVQEAFNHYRNSSLEDIETRAGEIKGTIENDPDADITKLNVEIEGLNQAKANIQDKGNNEGKGDGNVQQRSYNPITGGQIRGQLELNKDTIFESNEYRSAFFKTMLGQDLSNLEQRAFNTAQEVETRAEGFASSSNSSAVLPEQTLNEVISKARTQGGLISHVRNFNIPTKIRIPIGTPSSMANWHVEGQEVQAERPDTVNIQFEGNEIVKVFSISVKAQTMSISAFEQYLVQELTQAVVETIDYALVNGTGNEQGQGILTGITWDTSNTVELTGAYTDFTKALALMQRGYNAGAKFAMSNATLYNTVYGVMDNNQRPIFNHDPQREDVGTIFGKTVIVDDHIEDGTILLGNFQYAGFNLPQGIALEKSTESSFRSGLIDFRAMAIADCKPLVDEAFVKLAAATPEV</sequence>
<dbReference type="EMBL" id="JAMBQA010000018">
    <property type="protein sequence ID" value="MDG0847475.1"/>
    <property type="molecule type" value="Genomic_DNA"/>
</dbReference>
<evidence type="ECO:0000313" key="5">
    <source>
        <dbReference type="Proteomes" id="UP001152422"/>
    </source>
</evidence>
<gene>
    <name evidence="4" type="ORF">M4L89_14790</name>
</gene>
<dbReference type="Proteomes" id="UP001152422">
    <property type="component" value="Unassembled WGS sequence"/>
</dbReference>
<dbReference type="Pfam" id="PF05065">
    <property type="entry name" value="Phage_capsid"/>
    <property type="match status" value="1"/>
</dbReference>
<dbReference type="RefSeq" id="WP_277583716.1">
    <property type="nucleotide sequence ID" value="NZ_JAMBPY010000019.1"/>
</dbReference>
<dbReference type="SUPFAM" id="SSF56563">
    <property type="entry name" value="Major capsid protein gp5"/>
    <property type="match status" value="1"/>
</dbReference>
<organism evidence="4 5">
    <name type="scientific">Staphylococcus equorum</name>
    <dbReference type="NCBI Taxonomy" id="246432"/>
    <lineage>
        <taxon>Bacteria</taxon>
        <taxon>Bacillati</taxon>
        <taxon>Bacillota</taxon>
        <taxon>Bacilli</taxon>
        <taxon>Bacillales</taxon>
        <taxon>Staphylococcaceae</taxon>
        <taxon>Staphylococcus</taxon>
    </lineage>
</organism>
<dbReference type="InterPro" id="IPR054612">
    <property type="entry name" value="Phage_capsid-like_C"/>
</dbReference>
<evidence type="ECO:0000256" key="1">
    <source>
        <dbReference type="ARBA" id="ARBA00004328"/>
    </source>
</evidence>
<feature type="domain" description="Phage capsid-like C-terminal" evidence="3">
    <location>
        <begin position="144"/>
        <end position="404"/>
    </location>
</feature>
<dbReference type="InterPro" id="IPR024455">
    <property type="entry name" value="Phage_capsid"/>
</dbReference>
<dbReference type="NCBIfam" id="TIGR01554">
    <property type="entry name" value="major_cap_HK97"/>
    <property type="match status" value="1"/>
</dbReference>
<reference evidence="4" key="1">
    <citation type="submission" date="2022-05" db="EMBL/GenBank/DDBJ databases">
        <title>Comparative genomics of Staphylococcus equorum isolates.</title>
        <authorList>
            <person name="Luelf R.H."/>
        </authorList>
    </citation>
    <scope>NUCLEOTIDE SEQUENCE</scope>
    <source>
        <strain evidence="4">TMW 2.2497</strain>
    </source>
</reference>
<evidence type="ECO:0000259" key="3">
    <source>
        <dbReference type="Pfam" id="PF05065"/>
    </source>
</evidence>
<feature type="region of interest" description="Disordered" evidence="2">
    <location>
        <begin position="55"/>
        <end position="81"/>
    </location>
</feature>
<evidence type="ECO:0000256" key="2">
    <source>
        <dbReference type="SAM" id="MobiDB-lite"/>
    </source>
</evidence>
<protein>
    <submittedName>
        <fullName evidence="4">Phage major capsid protein</fullName>
    </submittedName>
</protein>
<comment type="subcellular location">
    <subcellularLocation>
        <location evidence="1">Virion</location>
    </subcellularLocation>
</comment>
<dbReference type="AlphaFoldDB" id="A0A9X4L6W8"/>